<dbReference type="InterPro" id="IPR025426">
    <property type="entry name" value="DUF4305"/>
</dbReference>
<accession>A0ABR7T924</accession>
<evidence type="ECO:0000256" key="1">
    <source>
        <dbReference type="SAM" id="Phobius"/>
    </source>
</evidence>
<keyword evidence="1" id="KW-0812">Transmembrane</keyword>
<organism evidence="2 3">
    <name type="scientific">Carnobacterium inhibens</name>
    <dbReference type="NCBI Taxonomy" id="147709"/>
    <lineage>
        <taxon>Bacteria</taxon>
        <taxon>Bacillati</taxon>
        <taxon>Bacillota</taxon>
        <taxon>Bacilli</taxon>
        <taxon>Lactobacillales</taxon>
        <taxon>Carnobacteriaceae</taxon>
        <taxon>Carnobacterium</taxon>
    </lineage>
</organism>
<evidence type="ECO:0000313" key="2">
    <source>
        <dbReference type="EMBL" id="MBC9824310.1"/>
    </source>
</evidence>
<proteinExistence type="predicted"/>
<name>A0ABR7T924_9LACT</name>
<keyword evidence="1" id="KW-1133">Transmembrane helix</keyword>
<keyword evidence="3" id="KW-1185">Reference proteome</keyword>
<protein>
    <submittedName>
        <fullName evidence="2">DUF4305 domain-containing protein</fullName>
    </submittedName>
</protein>
<dbReference type="EMBL" id="WNJQ01000001">
    <property type="protein sequence ID" value="MBC9824310.1"/>
    <property type="molecule type" value="Genomic_DNA"/>
</dbReference>
<evidence type="ECO:0000313" key="3">
    <source>
        <dbReference type="Proteomes" id="UP000638836"/>
    </source>
</evidence>
<feature type="transmembrane region" description="Helical" evidence="1">
    <location>
        <begin position="7"/>
        <end position="25"/>
    </location>
</feature>
<gene>
    <name evidence="2" type="ORF">GLO26_00515</name>
</gene>
<keyword evidence="1" id="KW-0472">Membrane</keyword>
<dbReference type="Proteomes" id="UP000638836">
    <property type="component" value="Unassembled WGS sequence"/>
</dbReference>
<comment type="caution">
    <text evidence="2">The sequence shown here is derived from an EMBL/GenBank/DDBJ whole genome shotgun (WGS) entry which is preliminary data.</text>
</comment>
<dbReference type="Pfam" id="PF14146">
    <property type="entry name" value="DUF4305"/>
    <property type="match status" value="1"/>
</dbReference>
<feature type="transmembrane region" description="Helical" evidence="1">
    <location>
        <begin position="31"/>
        <end position="49"/>
    </location>
</feature>
<sequence length="67" mass="7919">MNKRNFIMQIIFTYLMSGVFIWFAIDSVGNSGWTFFSILYVLFSTSYFVRASKILEIYFKIKKGNKP</sequence>
<reference evidence="2 3" key="1">
    <citation type="journal article" date="2020" name="Microorganisms">
        <title>New Insight into Antimicrobial Compounds from Food and Marine-Sourced Carnobacterium Species through Phenotype and Genome Analyses.</title>
        <authorList>
            <person name="Begrem S."/>
            <person name="Ivaniuk F."/>
            <person name="Gigout-Chevalier F."/>
            <person name="Kolypczuk L."/>
            <person name="Bonnetot S."/>
            <person name="Leroi F."/>
            <person name="Grovel O."/>
            <person name="Delbarre-Ladrat C."/>
            <person name="Passerini D."/>
        </authorList>
    </citation>
    <scope>NUCLEOTIDE SEQUENCE [LARGE SCALE GENOMIC DNA]</scope>
    <source>
        <strain evidence="2 3">MIP2551</strain>
    </source>
</reference>